<keyword evidence="8" id="KW-0813">Transport</keyword>
<protein>
    <submittedName>
        <fullName evidence="8">Multiple sugar transport system substrate-binding protein</fullName>
    </submittedName>
</protein>
<proteinExistence type="inferred from homology"/>
<evidence type="ECO:0000256" key="5">
    <source>
        <dbReference type="ARBA" id="ARBA00023136"/>
    </source>
</evidence>
<comment type="subcellular location">
    <subcellularLocation>
        <location evidence="1">Periplasm</location>
    </subcellularLocation>
</comment>
<evidence type="ECO:0000256" key="7">
    <source>
        <dbReference type="ARBA" id="ARBA00023288"/>
    </source>
</evidence>
<dbReference type="SUPFAM" id="SSF53850">
    <property type="entry name" value="Periplasmic binding protein-like II"/>
    <property type="match status" value="1"/>
</dbReference>
<evidence type="ECO:0000313" key="8">
    <source>
        <dbReference type="EMBL" id="MBB3210382.1"/>
    </source>
</evidence>
<comment type="similarity">
    <text evidence="2">Belongs to the bacterial solute-binding protein 1 family.</text>
</comment>
<dbReference type="Pfam" id="PF13416">
    <property type="entry name" value="SBP_bac_8"/>
    <property type="match status" value="1"/>
</dbReference>
<keyword evidence="7" id="KW-0449">Lipoprotein</keyword>
<keyword evidence="9" id="KW-1185">Reference proteome</keyword>
<keyword evidence="4" id="KW-0732">Signal</keyword>
<evidence type="ECO:0000256" key="6">
    <source>
        <dbReference type="ARBA" id="ARBA00023139"/>
    </source>
</evidence>
<dbReference type="EMBL" id="JACHXU010000036">
    <property type="protein sequence ID" value="MBB3210382.1"/>
    <property type="molecule type" value="Genomic_DNA"/>
</dbReference>
<evidence type="ECO:0000256" key="3">
    <source>
        <dbReference type="ARBA" id="ARBA00022475"/>
    </source>
</evidence>
<gene>
    <name evidence="8" type="ORF">FHS27_006229</name>
</gene>
<evidence type="ECO:0000256" key="4">
    <source>
        <dbReference type="ARBA" id="ARBA00022729"/>
    </source>
</evidence>
<dbReference type="PANTHER" id="PTHR43649:SF33">
    <property type="entry name" value="POLYGALACTURONAN_RHAMNOGALACTURONAN-BINDING PROTEIN YTCQ"/>
    <property type="match status" value="1"/>
</dbReference>
<sequence length="392" mass="44058">MPELPIRLRGITWNHTRGFVPLVAAAQRFEELSQAAGIPVSIAWEKRSLQEFADQPLQPLAESFDLLVIDHPWAGFAARHGVLNPLERILPGDFLADQKANSVGVSHASYRFEGQQWALAIDAATPVASWRPDLMRQKDLAIPNTWEDVMALAKLGLVAMPGIPQDTLMNFYMLCCVPDSDLFVSEDCVVNDELGMQALEQLRELASYQSSEIFEWNPIQVYEAMSRRDDIAYCPFAYGYSNYSRRGYAPNLLYFGDVVSKDGYPLRTTLGGTGLAISSHCKHPEVAAQFAQMVAGRDYQQTQFAENGGQPGHRAAWEDEENNRRTKNYFANTLPCLDRAYLRPRYSGSLQFQDRDGGGAPIRDYMMHGGDPKQVMQTLNQMYRDSRKDGAE</sequence>
<keyword evidence="6" id="KW-0564">Palmitate</keyword>
<keyword evidence="3" id="KW-1003">Cell membrane</keyword>
<dbReference type="InterPro" id="IPR006059">
    <property type="entry name" value="SBP"/>
</dbReference>
<dbReference type="InterPro" id="IPR050490">
    <property type="entry name" value="Bact_solute-bd_prot1"/>
</dbReference>
<organism evidence="8 9">
    <name type="scientific">Aporhodopirellula rubra</name>
    <dbReference type="NCBI Taxonomy" id="980271"/>
    <lineage>
        <taxon>Bacteria</taxon>
        <taxon>Pseudomonadati</taxon>
        <taxon>Planctomycetota</taxon>
        <taxon>Planctomycetia</taxon>
        <taxon>Pirellulales</taxon>
        <taxon>Pirellulaceae</taxon>
        <taxon>Aporhodopirellula</taxon>
    </lineage>
</organism>
<evidence type="ECO:0000313" key="9">
    <source>
        <dbReference type="Proteomes" id="UP000536179"/>
    </source>
</evidence>
<dbReference type="Proteomes" id="UP000536179">
    <property type="component" value="Unassembled WGS sequence"/>
</dbReference>
<dbReference type="AlphaFoldDB" id="A0A7W5H869"/>
<evidence type="ECO:0000256" key="1">
    <source>
        <dbReference type="ARBA" id="ARBA00004418"/>
    </source>
</evidence>
<accession>A0A7W5H869</accession>
<dbReference type="PANTHER" id="PTHR43649">
    <property type="entry name" value="ARABINOSE-BINDING PROTEIN-RELATED"/>
    <property type="match status" value="1"/>
</dbReference>
<dbReference type="Gene3D" id="3.40.190.10">
    <property type="entry name" value="Periplasmic binding protein-like II"/>
    <property type="match status" value="2"/>
</dbReference>
<dbReference type="RefSeq" id="WP_184309648.1">
    <property type="nucleotide sequence ID" value="NZ_JACHXU010000036.1"/>
</dbReference>
<dbReference type="GO" id="GO:0042597">
    <property type="term" value="C:periplasmic space"/>
    <property type="evidence" value="ECO:0007669"/>
    <property type="project" value="UniProtKB-SubCell"/>
</dbReference>
<name>A0A7W5H869_9BACT</name>
<keyword evidence="8" id="KW-0762">Sugar transport</keyword>
<evidence type="ECO:0000256" key="2">
    <source>
        <dbReference type="ARBA" id="ARBA00008520"/>
    </source>
</evidence>
<keyword evidence="5" id="KW-0472">Membrane</keyword>
<comment type="caution">
    <text evidence="8">The sequence shown here is derived from an EMBL/GenBank/DDBJ whole genome shotgun (WGS) entry which is preliminary data.</text>
</comment>
<reference evidence="8 9" key="1">
    <citation type="submission" date="2020-08" db="EMBL/GenBank/DDBJ databases">
        <title>Genomic Encyclopedia of Type Strains, Phase III (KMG-III): the genomes of soil and plant-associated and newly described type strains.</title>
        <authorList>
            <person name="Whitman W."/>
        </authorList>
    </citation>
    <scope>NUCLEOTIDE SEQUENCE [LARGE SCALE GENOMIC DNA]</scope>
    <source>
        <strain evidence="8 9">CECT 8075</strain>
    </source>
</reference>